<dbReference type="GO" id="GO:0005829">
    <property type="term" value="C:cytosol"/>
    <property type="evidence" value="ECO:0007669"/>
    <property type="project" value="TreeGrafter"/>
</dbReference>
<dbReference type="InterPro" id="IPR037239">
    <property type="entry name" value="OSBP_sf"/>
</dbReference>
<protein>
    <recommendedName>
        <fullName evidence="4">Oxysterol-binding protein</fullName>
    </recommendedName>
</protein>
<dbReference type="PROSITE" id="PS01013">
    <property type="entry name" value="OSBP"/>
    <property type="match status" value="1"/>
</dbReference>
<dbReference type="AlphaFoldDB" id="A0A7S3UEB1"/>
<evidence type="ECO:0008006" key="4">
    <source>
        <dbReference type="Google" id="ProtNLM"/>
    </source>
</evidence>
<evidence type="ECO:0000256" key="1">
    <source>
        <dbReference type="ARBA" id="ARBA00008842"/>
    </source>
</evidence>
<reference evidence="3" key="1">
    <citation type="submission" date="2021-01" db="EMBL/GenBank/DDBJ databases">
        <authorList>
            <person name="Corre E."/>
            <person name="Pelletier E."/>
            <person name="Niang G."/>
            <person name="Scheremetjew M."/>
            <person name="Finn R."/>
            <person name="Kale V."/>
            <person name="Holt S."/>
            <person name="Cochrane G."/>
            <person name="Meng A."/>
            <person name="Brown T."/>
            <person name="Cohen L."/>
        </authorList>
    </citation>
    <scope>NUCLEOTIDE SEQUENCE</scope>
    <source>
        <strain evidence="3">CCMP1897</strain>
    </source>
</reference>
<accession>A0A7S3UEB1</accession>
<evidence type="ECO:0000256" key="2">
    <source>
        <dbReference type="RuleBase" id="RU003844"/>
    </source>
</evidence>
<dbReference type="Gene3D" id="3.30.70.3490">
    <property type="match status" value="1"/>
</dbReference>
<evidence type="ECO:0000313" key="3">
    <source>
        <dbReference type="EMBL" id="CAE0612218.1"/>
    </source>
</evidence>
<dbReference type="PANTHER" id="PTHR10972:SF102">
    <property type="entry name" value="OXYSTEROL-BINDING PROTEIN"/>
    <property type="match status" value="1"/>
</dbReference>
<dbReference type="Pfam" id="PF01237">
    <property type="entry name" value="Oxysterol_BP"/>
    <property type="match status" value="1"/>
</dbReference>
<organism evidence="3">
    <name type="scientific">Picocystis salinarum</name>
    <dbReference type="NCBI Taxonomy" id="88271"/>
    <lineage>
        <taxon>Eukaryota</taxon>
        <taxon>Viridiplantae</taxon>
        <taxon>Chlorophyta</taxon>
        <taxon>Picocystophyceae</taxon>
        <taxon>Picocystales</taxon>
        <taxon>Picocystaceae</taxon>
        <taxon>Picocystis</taxon>
    </lineage>
</organism>
<dbReference type="InterPro" id="IPR000648">
    <property type="entry name" value="Oxysterol-bd"/>
</dbReference>
<dbReference type="GO" id="GO:0016020">
    <property type="term" value="C:membrane"/>
    <property type="evidence" value="ECO:0007669"/>
    <property type="project" value="TreeGrafter"/>
</dbReference>
<sequence length="548" mass="61986">MVARDEEGELKKSLRPGKELRHDVALPSKFLVPRSALQVLEDVFYAGNETHTIGRPAQLPTPESRMVGVLQWFLHSVSTPAYLKKPYNPILGETHMFKAKDAYVVAEQVSHHPPVTAYYAEDERGRVRYNGQFEPRATFTGVGVMVRMVGRNCIHLMEEEMYELPLLNLHFRLLPPIGAEWVGKTRILCRDTKLCIQLEFKPRTMNPTGSWNVVKGTFFRYSKDPSSPTAIGNTVLMSFKGSWKGKVLVTYSTCEVGYDVGDVLVDCLYKTKFDPVFRSDFVEALNPEDVKSSRHVWTGLTKALFAGDAELAAQEKHKVEARERALRKQRKSSGTSWSPRFFSQESGVAWSGETIDIWTIKTHKLMEHTVAVAGGKWQVHCPCCMPPRMRMLPQLCTLKSHPLSEEDFYTPRRTLSSPLGRILGSKHHDESEGTEATCKPYVVENKKQRKSHTHHGVSAKQSTGKFGSFRKIFRKRRSLPSFEASLPGTNAKERRSLLGISDEAVYSNQTEDAKATSYFRKLWSRESMQQPVASLEKYAFPEIPPAGS</sequence>
<dbReference type="Gene3D" id="2.40.160.120">
    <property type="match status" value="1"/>
</dbReference>
<dbReference type="EMBL" id="HBIS01006679">
    <property type="protein sequence ID" value="CAE0612218.1"/>
    <property type="molecule type" value="Transcribed_RNA"/>
</dbReference>
<dbReference type="GO" id="GO:0032934">
    <property type="term" value="F:sterol binding"/>
    <property type="evidence" value="ECO:0007669"/>
    <property type="project" value="TreeGrafter"/>
</dbReference>
<comment type="similarity">
    <text evidence="1 2">Belongs to the OSBP family.</text>
</comment>
<gene>
    <name evidence="3" type="ORF">PSAL00342_LOCUS6053</name>
</gene>
<dbReference type="SUPFAM" id="SSF144000">
    <property type="entry name" value="Oxysterol-binding protein-like"/>
    <property type="match status" value="1"/>
</dbReference>
<proteinExistence type="inferred from homology"/>
<dbReference type="InterPro" id="IPR018494">
    <property type="entry name" value="Oxysterol-bd_CS"/>
</dbReference>
<dbReference type="PANTHER" id="PTHR10972">
    <property type="entry name" value="OXYSTEROL-BINDING PROTEIN-RELATED"/>
    <property type="match status" value="1"/>
</dbReference>
<name>A0A7S3UEB1_9CHLO</name>